<feature type="region of interest" description="Disordered" evidence="1">
    <location>
        <begin position="146"/>
        <end position="187"/>
    </location>
</feature>
<comment type="caution">
    <text evidence="2">The sequence shown here is derived from an EMBL/GenBank/DDBJ whole genome shotgun (WGS) entry which is preliminary data.</text>
</comment>
<dbReference type="AlphaFoldDB" id="A0A9Q0AYU1"/>
<organism evidence="2 3">
    <name type="scientific">Colletotrichum abscissum</name>
    <dbReference type="NCBI Taxonomy" id="1671311"/>
    <lineage>
        <taxon>Eukaryota</taxon>
        <taxon>Fungi</taxon>
        <taxon>Dikarya</taxon>
        <taxon>Ascomycota</taxon>
        <taxon>Pezizomycotina</taxon>
        <taxon>Sordariomycetes</taxon>
        <taxon>Hypocreomycetidae</taxon>
        <taxon>Glomerellales</taxon>
        <taxon>Glomerellaceae</taxon>
        <taxon>Colletotrichum</taxon>
        <taxon>Colletotrichum acutatum species complex</taxon>
    </lineage>
</organism>
<feature type="region of interest" description="Disordered" evidence="1">
    <location>
        <begin position="1"/>
        <end position="49"/>
    </location>
</feature>
<reference evidence="2" key="1">
    <citation type="submission" date="2019-01" db="EMBL/GenBank/DDBJ databases">
        <title>Colletotrichum abscissum LGMF1257.</title>
        <authorList>
            <person name="Baroncelli R."/>
        </authorList>
    </citation>
    <scope>NUCLEOTIDE SEQUENCE</scope>
    <source>
        <strain evidence="2">Ca142</strain>
    </source>
</reference>
<evidence type="ECO:0000313" key="3">
    <source>
        <dbReference type="Proteomes" id="UP001056436"/>
    </source>
</evidence>
<evidence type="ECO:0000256" key="1">
    <source>
        <dbReference type="SAM" id="MobiDB-lite"/>
    </source>
</evidence>
<evidence type="ECO:0000313" key="2">
    <source>
        <dbReference type="EMBL" id="KAI3535154.1"/>
    </source>
</evidence>
<keyword evidence="3" id="KW-1185">Reference proteome</keyword>
<dbReference type="OrthoDB" id="5058048at2759"/>
<sequence length="187" mass="19686">MTVRMSSTEDTSAHKRNASATSAVQTTPPPAKRLPPPTASSSVASLPPSRREFPHTIALVLYSDGGADGDIAAATTVMGAFAALADANAEVRRISREYAVRGGDGMPEPAADNAGKDANPVRWNGPEGNSCWVELHAVTPKSIVLKSASASPQQKQGADQQQKKLYDSDEGEDPDLDDELDEGGHYD</sequence>
<protein>
    <submittedName>
        <fullName evidence="2">Uncharacterized protein</fullName>
    </submittedName>
</protein>
<gene>
    <name evidence="2" type="ORF">CABS02_14245</name>
</gene>
<feature type="compositionally biased region" description="Acidic residues" evidence="1">
    <location>
        <begin position="168"/>
        <end position="181"/>
    </location>
</feature>
<feature type="compositionally biased region" description="Pro residues" evidence="1">
    <location>
        <begin position="27"/>
        <end position="38"/>
    </location>
</feature>
<accession>A0A9Q0AYU1</accession>
<name>A0A9Q0AYU1_9PEZI</name>
<feature type="region of interest" description="Disordered" evidence="1">
    <location>
        <begin position="101"/>
        <end position="129"/>
    </location>
</feature>
<dbReference type="Proteomes" id="UP001056436">
    <property type="component" value="Unassembled WGS sequence"/>
</dbReference>
<dbReference type="EMBL" id="SDAQ01000137">
    <property type="protein sequence ID" value="KAI3535154.1"/>
    <property type="molecule type" value="Genomic_DNA"/>
</dbReference>
<feature type="compositionally biased region" description="Polar residues" evidence="1">
    <location>
        <begin position="1"/>
        <end position="10"/>
    </location>
</feature>
<proteinExistence type="predicted"/>